<dbReference type="EMBL" id="JAIVFQ010000238">
    <property type="protein sequence ID" value="MCC5605207.1"/>
    <property type="molecule type" value="Genomic_DNA"/>
</dbReference>
<keyword evidence="2" id="KW-1185">Reference proteome</keyword>
<protein>
    <submittedName>
        <fullName evidence="1">Chromosome partitioning protein ParA</fullName>
    </submittedName>
</protein>
<sequence length="370" mass="43311">MTTFNFSIPRQTQHLWQKVSSHWSHYNRPNKQRFLGSIQISQKATDQVLDVVGYNLSNLSTVTYNKLYERFDEPEHNWLKILTFALSEYAYYYSSVEEKFWYGFCQRLKLSCNQSLEKTLRRIVGEGFDLLGLVKAKGGYPYVSTLWLQSGIPQQNLNHFAQLVQEFSNEYGWWEIAHSSCEDISEELFDFCQEKHPQWATLIHFLKASCPQKENEEVEPISGQLLQGIAIIAVELERQGTLPEALKDDNEREKLLRNYYLPNNFFLRDWNSLIQVLTPKQRRFGNSRKIISRRQKPLSLVLDVTESLNMQLVLPEQSLWKKGWERLSSTFCQIPAAHWEGTIPNNPGLMIPEQVVNIKSGAELWEWQLL</sequence>
<proteinExistence type="predicted"/>
<evidence type="ECO:0000313" key="2">
    <source>
        <dbReference type="Proteomes" id="UP001199525"/>
    </source>
</evidence>
<comment type="caution">
    <text evidence="1">The sequence shown here is derived from an EMBL/GenBank/DDBJ whole genome shotgun (WGS) entry which is preliminary data.</text>
</comment>
<gene>
    <name evidence="1" type="ORF">LC586_40480</name>
</gene>
<dbReference type="Proteomes" id="UP001199525">
    <property type="component" value="Unassembled WGS sequence"/>
</dbReference>
<name>A0ABS8ILQ6_9NOSO</name>
<feature type="non-terminal residue" evidence="1">
    <location>
        <position position="370"/>
    </location>
</feature>
<accession>A0ABS8ILQ6</accession>
<reference evidence="1 2" key="1">
    <citation type="journal article" date="2021" name="Microorganisms">
        <title>Genome Evolution of Filamentous Cyanobacterium Nostoc Species: From Facultative Symbiosis to Free Living.</title>
        <authorList>
            <person name="Huo D."/>
            <person name="Li H."/>
            <person name="Cai F."/>
            <person name="Guo X."/>
            <person name="Qiao Z."/>
            <person name="Wang W."/>
            <person name="Yu G."/>
            <person name="Li R."/>
        </authorList>
    </citation>
    <scope>NUCLEOTIDE SEQUENCE [LARGE SCALE GENOMIC DNA]</scope>
    <source>
        <strain evidence="1 2">CHAB 5714</strain>
    </source>
</reference>
<evidence type="ECO:0000313" key="1">
    <source>
        <dbReference type="EMBL" id="MCC5605207.1"/>
    </source>
</evidence>
<organism evidence="1 2">
    <name type="scientific">Nostoc favosum CHAB5714</name>
    <dbReference type="NCBI Taxonomy" id="2780399"/>
    <lineage>
        <taxon>Bacteria</taxon>
        <taxon>Bacillati</taxon>
        <taxon>Cyanobacteriota</taxon>
        <taxon>Cyanophyceae</taxon>
        <taxon>Nostocales</taxon>
        <taxon>Nostocaceae</taxon>
        <taxon>Nostoc</taxon>
        <taxon>Nostoc favosum</taxon>
    </lineage>
</organism>